<protein>
    <submittedName>
        <fullName evidence="2">Uncharacterized protein</fullName>
    </submittedName>
</protein>
<dbReference type="Proteomes" id="UP000536179">
    <property type="component" value="Unassembled WGS sequence"/>
</dbReference>
<dbReference type="EMBL" id="JACHXU010000012">
    <property type="protein sequence ID" value="MBB3207899.1"/>
    <property type="molecule type" value="Genomic_DNA"/>
</dbReference>
<evidence type="ECO:0000313" key="3">
    <source>
        <dbReference type="Proteomes" id="UP000536179"/>
    </source>
</evidence>
<reference evidence="2 3" key="1">
    <citation type="submission" date="2020-08" db="EMBL/GenBank/DDBJ databases">
        <title>Genomic Encyclopedia of Type Strains, Phase III (KMG-III): the genomes of soil and plant-associated and newly described type strains.</title>
        <authorList>
            <person name="Whitman W."/>
        </authorList>
    </citation>
    <scope>NUCLEOTIDE SEQUENCE [LARGE SCALE GENOMIC DNA]</scope>
    <source>
        <strain evidence="2 3">CECT 8075</strain>
    </source>
</reference>
<evidence type="ECO:0000256" key="1">
    <source>
        <dbReference type="SAM" id="MobiDB-lite"/>
    </source>
</evidence>
<feature type="region of interest" description="Disordered" evidence="1">
    <location>
        <begin position="84"/>
        <end position="127"/>
    </location>
</feature>
<accession>A0A7W5E0D1</accession>
<dbReference type="PROSITE" id="PS51257">
    <property type="entry name" value="PROKAR_LIPOPROTEIN"/>
    <property type="match status" value="1"/>
</dbReference>
<dbReference type="AlphaFoldDB" id="A0A7W5E0D1"/>
<evidence type="ECO:0000313" key="2">
    <source>
        <dbReference type="EMBL" id="MBB3207899.1"/>
    </source>
</evidence>
<organism evidence="2 3">
    <name type="scientific">Aporhodopirellula rubra</name>
    <dbReference type="NCBI Taxonomy" id="980271"/>
    <lineage>
        <taxon>Bacteria</taxon>
        <taxon>Pseudomonadati</taxon>
        <taxon>Planctomycetota</taxon>
        <taxon>Planctomycetia</taxon>
        <taxon>Pirellulales</taxon>
        <taxon>Pirellulaceae</taxon>
        <taxon>Aporhodopirellula</taxon>
    </lineage>
</organism>
<dbReference type="RefSeq" id="WP_184306156.1">
    <property type="nucleotide sequence ID" value="NZ_JACHXU010000012.1"/>
</dbReference>
<comment type="caution">
    <text evidence="2">The sequence shown here is derived from an EMBL/GenBank/DDBJ whole genome shotgun (WGS) entry which is preliminary data.</text>
</comment>
<proteinExistence type="predicted"/>
<sequence length="127" mass="13686">MKKTVVSSVCCLALSLTLGCGIEEALSSPETIEQPKTTNVLENATEEEIQKTRDLIAEEEAKMEEFYNAGPYKDAMDRKNALAREEAEAYRAENADSDASSDPITPPNELALPVGSAGPRDALALPE</sequence>
<feature type="compositionally biased region" description="Basic and acidic residues" evidence="1">
    <location>
        <begin position="84"/>
        <end position="94"/>
    </location>
</feature>
<gene>
    <name evidence="2" type="ORF">FHS27_003726</name>
</gene>
<keyword evidence="3" id="KW-1185">Reference proteome</keyword>
<name>A0A7W5E0D1_9BACT</name>